<gene>
    <name evidence="2" type="ORF">M670_04948</name>
</gene>
<keyword evidence="1" id="KW-1133">Transmembrane helix</keyword>
<accession>A0A072NDY5</accession>
<keyword evidence="1" id="KW-0812">Transmembrane</keyword>
<feature type="transmembrane region" description="Helical" evidence="1">
    <location>
        <begin position="39"/>
        <end position="56"/>
    </location>
</feature>
<evidence type="ECO:0000256" key="1">
    <source>
        <dbReference type="SAM" id="Phobius"/>
    </source>
</evidence>
<protein>
    <submittedName>
        <fullName evidence="2">Uncharacterized protein</fullName>
    </submittedName>
</protein>
<dbReference type="EMBL" id="JJRY01000044">
    <property type="protein sequence ID" value="KEF35894.1"/>
    <property type="molecule type" value="Genomic_DNA"/>
</dbReference>
<feature type="transmembrane region" description="Helical" evidence="1">
    <location>
        <begin position="7"/>
        <end position="27"/>
    </location>
</feature>
<dbReference type="AlphaFoldDB" id="A0A072NDY5"/>
<dbReference type="Proteomes" id="UP000027936">
    <property type="component" value="Unassembled WGS sequence"/>
</dbReference>
<sequence>MTKKVSAMLGLISGLLSICLWISLSFFNPYSNAVDIEPIINTFIMLFLPACLAITSSIMSNKLLMLIAFLWALPISLYMVMTPGIFALFGVTCFCYLLSYFLMLVRVR</sequence>
<comment type="caution">
    <text evidence="2">The sequence shown here is derived from an EMBL/GenBank/DDBJ whole genome shotgun (WGS) entry which is preliminary data.</text>
</comment>
<feature type="transmembrane region" description="Helical" evidence="1">
    <location>
        <begin position="86"/>
        <end position="105"/>
    </location>
</feature>
<feature type="transmembrane region" description="Helical" evidence="1">
    <location>
        <begin position="63"/>
        <end position="80"/>
    </location>
</feature>
<organism evidence="2 3">
    <name type="scientific">Schinkia azotoformans MEV2011</name>
    <dbReference type="NCBI Taxonomy" id="1348973"/>
    <lineage>
        <taxon>Bacteria</taxon>
        <taxon>Bacillati</taxon>
        <taxon>Bacillota</taxon>
        <taxon>Bacilli</taxon>
        <taxon>Bacillales</taxon>
        <taxon>Bacillaceae</taxon>
        <taxon>Calidifontibacillus/Schinkia group</taxon>
        <taxon>Schinkia</taxon>
    </lineage>
</organism>
<keyword evidence="1" id="KW-0472">Membrane</keyword>
<proteinExistence type="predicted"/>
<reference evidence="2 3" key="1">
    <citation type="submission" date="2014-04" db="EMBL/GenBank/DDBJ databases">
        <title>Draft genome sequence of Bacillus azotoformans MEV2011, a (co-) denitrifying strain unable to grow in the presence of oxygen.</title>
        <authorList>
            <person name="Nielsen M."/>
            <person name="Schreiber L."/>
            <person name="Finster K."/>
            <person name="Schramm A."/>
        </authorList>
    </citation>
    <scope>NUCLEOTIDE SEQUENCE [LARGE SCALE GENOMIC DNA]</scope>
    <source>
        <strain evidence="2 3">MEV2011</strain>
    </source>
</reference>
<evidence type="ECO:0000313" key="2">
    <source>
        <dbReference type="EMBL" id="KEF35894.1"/>
    </source>
</evidence>
<name>A0A072NDY5_SCHAZ</name>
<evidence type="ECO:0000313" key="3">
    <source>
        <dbReference type="Proteomes" id="UP000027936"/>
    </source>
</evidence>